<evidence type="ECO:0000259" key="2">
    <source>
        <dbReference type="Pfam" id="PF07603"/>
    </source>
</evidence>
<dbReference type="Gene3D" id="2.60.40.10">
    <property type="entry name" value="Immunoglobulins"/>
    <property type="match status" value="2"/>
</dbReference>
<evidence type="ECO:0000313" key="4">
    <source>
        <dbReference type="Proteomes" id="UP001595962"/>
    </source>
</evidence>
<evidence type="ECO:0000256" key="1">
    <source>
        <dbReference type="SAM" id="SignalP"/>
    </source>
</evidence>
<evidence type="ECO:0000313" key="3">
    <source>
        <dbReference type="EMBL" id="MFC4654606.1"/>
    </source>
</evidence>
<dbReference type="InterPro" id="IPR029865">
    <property type="entry name" value="KIAA0319-like"/>
</dbReference>
<dbReference type="PROSITE" id="PS51257">
    <property type="entry name" value="PROKAR_LIPOPROTEIN"/>
    <property type="match status" value="1"/>
</dbReference>
<dbReference type="Pfam" id="PF07603">
    <property type="entry name" value="Lcl_C"/>
    <property type="match status" value="1"/>
</dbReference>
<feature type="signal peptide" evidence="1">
    <location>
        <begin position="1"/>
        <end position="20"/>
    </location>
</feature>
<accession>A0ABV9JK35</accession>
<proteinExistence type="predicted"/>
<dbReference type="RefSeq" id="WP_377332610.1">
    <property type="nucleotide sequence ID" value="NZ_JBHSGB010000006.1"/>
</dbReference>
<dbReference type="Gene3D" id="2.60.40.3010">
    <property type="match status" value="1"/>
</dbReference>
<feature type="chain" id="PRO_5046752768" evidence="1">
    <location>
        <begin position="21"/>
        <end position="557"/>
    </location>
</feature>
<dbReference type="InterPro" id="IPR013783">
    <property type="entry name" value="Ig-like_fold"/>
</dbReference>
<name>A0ABV9JK35_9GAMM</name>
<dbReference type="InterPro" id="IPR011460">
    <property type="entry name" value="Lcl_C"/>
</dbReference>
<dbReference type="Proteomes" id="UP001595962">
    <property type="component" value="Unassembled WGS sequence"/>
</dbReference>
<comment type="caution">
    <text evidence="3">The sequence shown here is derived from an EMBL/GenBank/DDBJ whole genome shotgun (WGS) entry which is preliminary data.</text>
</comment>
<organism evidence="3 4">
    <name type="scientific">Rheinheimera marina</name>
    <dbReference type="NCBI Taxonomy" id="1774958"/>
    <lineage>
        <taxon>Bacteria</taxon>
        <taxon>Pseudomonadati</taxon>
        <taxon>Pseudomonadota</taxon>
        <taxon>Gammaproteobacteria</taxon>
        <taxon>Chromatiales</taxon>
        <taxon>Chromatiaceae</taxon>
        <taxon>Rheinheimera</taxon>
    </lineage>
</organism>
<dbReference type="EMBL" id="JBHSGB010000006">
    <property type="protein sequence ID" value="MFC4654606.1"/>
    <property type="molecule type" value="Genomic_DNA"/>
</dbReference>
<dbReference type="Pfam" id="PF22352">
    <property type="entry name" value="K319L-like_PKD"/>
    <property type="match status" value="3"/>
</dbReference>
<dbReference type="PANTHER" id="PTHR46182:SF2">
    <property type="entry name" value="FI19480P1"/>
    <property type="match status" value="1"/>
</dbReference>
<sequence>MNIKNIVLVLSVSALLLACGGGGGDDSGTETSLASVNAGTDQSVNERNSFTLTAVADPTGGSFSWRQLTGTTLTGMPATTASVTLTAPTTKTELVLAFQVSYTSPSGLVRTDEVQVKVLPVNTAPVAVAQLTKPSIVPVALGQQVELSAASSYDPDADGSISSYSWQQVSGPTVVLAGASSKVASFTAPLVSSATDLGFKLTVTDDENSSHSTEIKVPVRASSTTVYAYAGADQQVREFSLVQLDGSGSQSSAGSFSCSWSQVRGQSLVLQNANQCLASFIAPDVAGTSEIELRLTVTDSASRQATDTVIVSVVNAVLGSLPDTGMTECYDLSAAIPCGNAAFPRQDADHGRDAVIPYLRKIGRGEHAFDFTKLDENGDEVSDDATDFSCVRDNVTGLIWELKEPVLAAAPNTTLRAANNRYSFVNSAEGNGDVAGVAAPAQSSCPSASDCGTQTFVDEVNAAVYCGGSNWRLPTLIELMSLADFSRRGQAHLLDPSFFRYEPALTLQNNLYYWTSETSAEGGGGISAWVFNIQNGNDNSLPKQVSQLGYVRLVRSP</sequence>
<protein>
    <submittedName>
        <fullName evidence="3">DUF1566 domain-containing protein</fullName>
    </submittedName>
</protein>
<feature type="domain" description="Lcl C-terminal" evidence="2">
    <location>
        <begin position="390"/>
        <end position="555"/>
    </location>
</feature>
<gene>
    <name evidence="3" type="ORF">ACFO3I_06185</name>
</gene>
<keyword evidence="1" id="KW-0732">Signal</keyword>
<dbReference type="PANTHER" id="PTHR46182">
    <property type="entry name" value="FI19480P1"/>
    <property type="match status" value="1"/>
</dbReference>
<keyword evidence="4" id="KW-1185">Reference proteome</keyword>
<reference evidence="4" key="1">
    <citation type="journal article" date="2019" name="Int. J. Syst. Evol. Microbiol.">
        <title>The Global Catalogue of Microorganisms (GCM) 10K type strain sequencing project: providing services to taxonomists for standard genome sequencing and annotation.</title>
        <authorList>
            <consortium name="The Broad Institute Genomics Platform"/>
            <consortium name="The Broad Institute Genome Sequencing Center for Infectious Disease"/>
            <person name="Wu L."/>
            <person name="Ma J."/>
        </authorList>
    </citation>
    <scope>NUCLEOTIDE SEQUENCE [LARGE SCALE GENOMIC DNA]</scope>
    <source>
        <strain evidence="4">DT28</strain>
    </source>
</reference>